<protein>
    <submittedName>
        <fullName evidence="1">Matrix</fullName>
    </submittedName>
</protein>
<dbReference type="OrthoDB" id="10512at10239"/>
<proteinExistence type="predicted"/>
<evidence type="ECO:0000313" key="2">
    <source>
        <dbReference type="Proteomes" id="UP000157362"/>
    </source>
</evidence>
<accession>A0A0D3R137</accession>
<dbReference type="RefSeq" id="YP_009362172.1">
    <property type="nucleotide sequence ID" value="NC_034537.1"/>
</dbReference>
<evidence type="ECO:0000313" key="1">
    <source>
        <dbReference type="EMBL" id="AJR28301.1"/>
    </source>
</evidence>
<dbReference type="KEGG" id="vg:37627501"/>
<keyword evidence="2" id="KW-1185">Reference proteome</keyword>
<name>A0A0D3R137_9RHAB</name>
<dbReference type="EMBL" id="KM204986">
    <property type="protein sequence ID" value="AJR28301.1"/>
    <property type="molecule type" value="Viral_cRNA"/>
</dbReference>
<sequence>MLTLWKKKKAGPPSEGEPSSGIYDWAYGADDRQLDIFNPTAPHVEDKNVLKCHATIEIRFLTKLEINSIDMLCHVLERIVEGYKGDFNLKPVHESNLLLVGTHMYRKLDREGTYEYKGQWDDIIVYDDIYAELKSVSSKYSQSFKFKIRGMDIAGVFHSSLRASSRSGKSYYDIYRLPMSNGQVPPLLAWLKSELGL</sequence>
<dbReference type="GeneID" id="37627501"/>
<reference evidence="1 2" key="1">
    <citation type="journal article" date="2015" name="PLoS Pathog.">
        <title>Evolution of genome size and complexity in the rhabdoviridae.</title>
        <authorList>
            <person name="Walker P.J."/>
            <person name="Firth C."/>
            <person name="Widen S.G."/>
            <person name="Blasdell K.R."/>
            <person name="Guzman H."/>
            <person name="Wood T.G."/>
            <person name="Paradkar P.N."/>
            <person name="Holmes E.C."/>
            <person name="Tesh R.B."/>
            <person name="Vasilakis N."/>
        </authorList>
    </citation>
    <scope>NUCLEOTIDE SEQUENCE [LARGE SCALE GENOMIC DNA]</scope>
    <source>
        <strain evidence="1">J-134</strain>
    </source>
</reference>
<organism evidence="1 2">
    <name type="scientific">La Joya virus</name>
    <dbReference type="NCBI Taxonomy" id="1272946"/>
    <lineage>
        <taxon>Viruses</taxon>
        <taxon>Riboviria</taxon>
        <taxon>Orthornavirae</taxon>
        <taxon>Negarnaviricota</taxon>
        <taxon>Haploviricotina</taxon>
        <taxon>Monjiviricetes</taxon>
        <taxon>Mononegavirales</taxon>
        <taxon>Rhabdoviridae</taxon>
        <taxon>Alpharhabdovirinae</taxon>
        <taxon>Hapavirus</taxon>
        <taxon>Hapavirus lajoya</taxon>
    </lineage>
</organism>
<dbReference type="Proteomes" id="UP000157362">
    <property type="component" value="Segment"/>
</dbReference>